<dbReference type="Proteomes" id="UP000321154">
    <property type="component" value="Unassembled WGS sequence"/>
</dbReference>
<proteinExistence type="predicted"/>
<accession>A0A7W3JK92</accession>
<reference evidence="3 5" key="2">
    <citation type="submission" date="2020-07" db="EMBL/GenBank/DDBJ databases">
        <title>Sequencing the genomes of 1000 actinobacteria strains.</title>
        <authorList>
            <person name="Klenk H.-P."/>
        </authorList>
    </citation>
    <scope>NUCLEOTIDE SEQUENCE [LARGE SCALE GENOMIC DNA]</scope>
    <source>
        <strain evidence="3 5">DSM 10309</strain>
    </source>
</reference>
<dbReference type="Pfam" id="PF05258">
    <property type="entry name" value="DciA"/>
    <property type="match status" value="1"/>
</dbReference>
<gene>
    <name evidence="3" type="ORF">FB463_002705</name>
    <name evidence="2" type="ORF">FFA01_19240</name>
</gene>
<name>A0A7W3JK92_9MICO</name>
<comment type="caution">
    <text evidence="3">The sequence shown here is derived from an EMBL/GenBank/DDBJ whole genome shotgun (WGS) entry which is preliminary data.</text>
</comment>
<dbReference type="Proteomes" id="UP000522688">
    <property type="component" value="Unassembled WGS sequence"/>
</dbReference>
<feature type="region of interest" description="Disordered" evidence="1">
    <location>
        <begin position="1"/>
        <end position="75"/>
    </location>
</feature>
<dbReference type="PANTHER" id="PTHR36456">
    <property type="entry name" value="UPF0232 PROTEIN SCO3875"/>
    <property type="match status" value="1"/>
</dbReference>
<feature type="region of interest" description="Disordered" evidence="1">
    <location>
        <begin position="170"/>
        <end position="189"/>
    </location>
</feature>
<evidence type="ECO:0000313" key="3">
    <source>
        <dbReference type="EMBL" id="MBA8814434.1"/>
    </source>
</evidence>
<dbReference type="EMBL" id="BJUV01000017">
    <property type="protein sequence ID" value="GEK83615.1"/>
    <property type="molecule type" value="Genomic_DNA"/>
</dbReference>
<dbReference type="AlphaFoldDB" id="A0A7W3JK92"/>
<dbReference type="RefSeq" id="WP_244289785.1">
    <property type="nucleotide sequence ID" value="NZ_BAAAHR010000003.1"/>
</dbReference>
<evidence type="ECO:0000313" key="4">
    <source>
        <dbReference type="Proteomes" id="UP000321154"/>
    </source>
</evidence>
<evidence type="ECO:0000313" key="5">
    <source>
        <dbReference type="Proteomes" id="UP000522688"/>
    </source>
</evidence>
<evidence type="ECO:0000256" key="1">
    <source>
        <dbReference type="SAM" id="MobiDB-lite"/>
    </source>
</evidence>
<organism evidence="3 5">
    <name type="scientific">Frigoribacterium faeni</name>
    <dbReference type="NCBI Taxonomy" id="145483"/>
    <lineage>
        <taxon>Bacteria</taxon>
        <taxon>Bacillati</taxon>
        <taxon>Actinomycetota</taxon>
        <taxon>Actinomycetes</taxon>
        <taxon>Micrococcales</taxon>
        <taxon>Microbacteriaceae</taxon>
        <taxon>Frigoribacterium</taxon>
    </lineage>
</organism>
<dbReference type="InterPro" id="IPR007922">
    <property type="entry name" value="DciA-like"/>
</dbReference>
<keyword evidence="4" id="KW-1185">Reference proteome</keyword>
<reference evidence="2 4" key="1">
    <citation type="submission" date="2019-07" db="EMBL/GenBank/DDBJ databases">
        <title>Whole genome shotgun sequence of Frigoribacterium faeni NBRC 103066.</title>
        <authorList>
            <person name="Hosoyama A."/>
            <person name="Uohara A."/>
            <person name="Ohji S."/>
            <person name="Ichikawa N."/>
        </authorList>
    </citation>
    <scope>NUCLEOTIDE SEQUENCE [LARGE SCALE GENOMIC DNA]</scope>
    <source>
        <strain evidence="2 4">NBRC 103066</strain>
    </source>
</reference>
<dbReference type="PANTHER" id="PTHR36456:SF1">
    <property type="entry name" value="UPF0232 PROTEIN SCO3875"/>
    <property type="match status" value="1"/>
</dbReference>
<dbReference type="EMBL" id="JACGWW010000004">
    <property type="protein sequence ID" value="MBA8814434.1"/>
    <property type="molecule type" value="Genomic_DNA"/>
</dbReference>
<evidence type="ECO:0000313" key="2">
    <source>
        <dbReference type="EMBL" id="GEK83615.1"/>
    </source>
</evidence>
<sequence>MSGVEGDESTAAGSPVPDTAPPAAVETPPDDEAQRVYLRFRRVFGDPNGRSRDGRRRKAIKLGSPSQPFGTGREPRGIADVLASVTTEMGWNSPLAQSELMEAWPALVGDELSGHSHPVSIDDGTLTVQCDSTAWATQLRLMRGQVTTTIVQRYPDAGIQSVRFLAPNAPTWKRGPRSVPGRGPRDTYG</sequence>
<protein>
    <submittedName>
        <fullName evidence="3">Putative nucleic acid-binding Zn ribbon protein</fullName>
    </submittedName>
</protein>